<organism evidence="1">
    <name type="scientific">Arundo donax</name>
    <name type="common">Giant reed</name>
    <name type="synonym">Donax arundinaceus</name>
    <dbReference type="NCBI Taxonomy" id="35708"/>
    <lineage>
        <taxon>Eukaryota</taxon>
        <taxon>Viridiplantae</taxon>
        <taxon>Streptophyta</taxon>
        <taxon>Embryophyta</taxon>
        <taxon>Tracheophyta</taxon>
        <taxon>Spermatophyta</taxon>
        <taxon>Magnoliopsida</taxon>
        <taxon>Liliopsida</taxon>
        <taxon>Poales</taxon>
        <taxon>Poaceae</taxon>
        <taxon>PACMAD clade</taxon>
        <taxon>Arundinoideae</taxon>
        <taxon>Arundineae</taxon>
        <taxon>Arundo</taxon>
    </lineage>
</organism>
<reference evidence="1" key="1">
    <citation type="submission" date="2014-09" db="EMBL/GenBank/DDBJ databases">
        <authorList>
            <person name="Magalhaes I.L.F."/>
            <person name="Oliveira U."/>
            <person name="Santos F.R."/>
            <person name="Vidigal T.H.D.A."/>
            <person name="Brescovit A.D."/>
            <person name="Santos A.J."/>
        </authorList>
    </citation>
    <scope>NUCLEOTIDE SEQUENCE</scope>
    <source>
        <tissue evidence="1">Shoot tissue taken approximately 20 cm above the soil surface</tissue>
    </source>
</reference>
<protein>
    <submittedName>
        <fullName evidence="1">Uncharacterized protein</fullName>
    </submittedName>
</protein>
<dbReference type="AlphaFoldDB" id="A0A0A9D656"/>
<name>A0A0A9D656_ARUDO</name>
<proteinExistence type="predicted"/>
<reference evidence="1" key="2">
    <citation type="journal article" date="2015" name="Data Brief">
        <title>Shoot transcriptome of the giant reed, Arundo donax.</title>
        <authorList>
            <person name="Barrero R.A."/>
            <person name="Guerrero F.D."/>
            <person name="Moolhuijzen P."/>
            <person name="Goolsby J.A."/>
            <person name="Tidwell J."/>
            <person name="Bellgard S.E."/>
            <person name="Bellgard M.I."/>
        </authorList>
    </citation>
    <scope>NUCLEOTIDE SEQUENCE</scope>
    <source>
        <tissue evidence="1">Shoot tissue taken approximately 20 cm above the soil surface</tissue>
    </source>
</reference>
<accession>A0A0A9D656</accession>
<evidence type="ECO:0000313" key="1">
    <source>
        <dbReference type="EMBL" id="JAD84074.1"/>
    </source>
</evidence>
<dbReference type="EMBL" id="GBRH01213821">
    <property type="protein sequence ID" value="JAD84074.1"/>
    <property type="molecule type" value="Transcribed_RNA"/>
</dbReference>
<sequence>MASTPHAGTPAPEQCLMLSLRGCSMSTSCSSHQRSATYHAEFHFQCTHKQEAFAHVQHNILLVAQCLDALVATCSIQPQGSCLLPVMKVQHCLSS</sequence>